<keyword evidence="1" id="KW-0479">Metal-binding</keyword>
<dbReference type="AlphaFoldDB" id="A0AAV4YF24"/>
<reference evidence="3 4" key="1">
    <citation type="submission" date="2021-06" db="EMBL/GenBank/DDBJ databases">
        <title>Caerostris extrusa draft genome.</title>
        <authorList>
            <person name="Kono N."/>
            <person name="Arakawa K."/>
        </authorList>
    </citation>
    <scope>NUCLEOTIDE SEQUENCE [LARGE SCALE GENOMIC DNA]</scope>
</reference>
<protein>
    <recommendedName>
        <fullName evidence="2">C2H2-type domain-containing protein</fullName>
    </recommendedName>
</protein>
<dbReference type="InterPro" id="IPR013087">
    <property type="entry name" value="Znf_C2H2_type"/>
</dbReference>
<dbReference type="SUPFAM" id="SSF57667">
    <property type="entry name" value="beta-beta-alpha zinc fingers"/>
    <property type="match status" value="1"/>
</dbReference>
<evidence type="ECO:0000313" key="4">
    <source>
        <dbReference type="Proteomes" id="UP001054945"/>
    </source>
</evidence>
<dbReference type="PROSITE" id="PS00028">
    <property type="entry name" value="ZINC_FINGER_C2H2_1"/>
    <property type="match status" value="1"/>
</dbReference>
<evidence type="ECO:0000256" key="1">
    <source>
        <dbReference type="PROSITE-ProRule" id="PRU00042"/>
    </source>
</evidence>
<keyword evidence="1" id="KW-0863">Zinc-finger</keyword>
<dbReference type="SMART" id="SM00355">
    <property type="entry name" value="ZnF_C2H2"/>
    <property type="match status" value="1"/>
</dbReference>
<evidence type="ECO:0000313" key="3">
    <source>
        <dbReference type="EMBL" id="GIZ04854.1"/>
    </source>
</evidence>
<comment type="caution">
    <text evidence="3">The sequence shown here is derived from an EMBL/GenBank/DDBJ whole genome shotgun (WGS) entry which is preliminary data.</text>
</comment>
<gene>
    <name evidence="3" type="ORF">CEXT_146111</name>
</gene>
<name>A0AAV4YF24_CAEEX</name>
<proteinExistence type="predicted"/>
<dbReference type="EMBL" id="BPLR01019154">
    <property type="protein sequence ID" value="GIZ04854.1"/>
    <property type="molecule type" value="Genomic_DNA"/>
</dbReference>
<keyword evidence="4" id="KW-1185">Reference proteome</keyword>
<dbReference type="Proteomes" id="UP001054945">
    <property type="component" value="Unassembled WGS sequence"/>
</dbReference>
<organism evidence="3 4">
    <name type="scientific">Caerostris extrusa</name>
    <name type="common">Bark spider</name>
    <name type="synonym">Caerostris bankana</name>
    <dbReference type="NCBI Taxonomy" id="172846"/>
    <lineage>
        <taxon>Eukaryota</taxon>
        <taxon>Metazoa</taxon>
        <taxon>Ecdysozoa</taxon>
        <taxon>Arthropoda</taxon>
        <taxon>Chelicerata</taxon>
        <taxon>Arachnida</taxon>
        <taxon>Araneae</taxon>
        <taxon>Araneomorphae</taxon>
        <taxon>Entelegynae</taxon>
        <taxon>Araneoidea</taxon>
        <taxon>Araneidae</taxon>
        <taxon>Caerostris</taxon>
    </lineage>
</organism>
<accession>A0AAV4YF24</accession>
<dbReference type="PROSITE" id="PS50157">
    <property type="entry name" value="ZINC_FINGER_C2H2_2"/>
    <property type="match status" value="1"/>
</dbReference>
<keyword evidence="1" id="KW-0862">Zinc</keyword>
<dbReference type="InterPro" id="IPR036236">
    <property type="entry name" value="Znf_C2H2_sf"/>
</dbReference>
<feature type="domain" description="C2H2-type" evidence="2">
    <location>
        <begin position="18"/>
        <end position="45"/>
    </location>
</feature>
<dbReference type="GO" id="GO:0008270">
    <property type="term" value="F:zinc ion binding"/>
    <property type="evidence" value="ECO:0007669"/>
    <property type="project" value="UniProtKB-KW"/>
</dbReference>
<dbReference type="Gene3D" id="3.30.160.60">
    <property type="entry name" value="Classic Zinc Finger"/>
    <property type="match status" value="1"/>
</dbReference>
<sequence length="90" mass="10744">MEENENNSETFEENPNNYPCGICEKTFTSKRRLKKHLLFHVTINKKEEERRNLLKKERSKTLLVKHVVNVLLGKHVGKSMFKNMKMEKQL</sequence>
<evidence type="ECO:0000259" key="2">
    <source>
        <dbReference type="PROSITE" id="PS50157"/>
    </source>
</evidence>